<dbReference type="GO" id="GO:0005763">
    <property type="term" value="C:mitochondrial small ribosomal subunit"/>
    <property type="evidence" value="ECO:0007669"/>
    <property type="project" value="EnsemblFungi"/>
</dbReference>
<gene>
    <name evidence="9" type="ORF">LELG_03581</name>
</gene>
<dbReference type="GO" id="GO:0006412">
    <property type="term" value="P:translation"/>
    <property type="evidence" value="ECO:0007669"/>
    <property type="project" value="InterPro"/>
</dbReference>
<feature type="compositionally biased region" description="Low complexity" evidence="8">
    <location>
        <begin position="43"/>
        <end position="54"/>
    </location>
</feature>
<dbReference type="HOGENOM" id="CLU_036531_0_0_1"/>
<keyword evidence="10" id="KW-1185">Reference proteome</keyword>
<feature type="compositionally biased region" description="Polar residues" evidence="8">
    <location>
        <begin position="81"/>
        <end position="91"/>
    </location>
</feature>
<dbReference type="EMBL" id="CH981527">
    <property type="protein sequence ID" value="EDK45402.1"/>
    <property type="molecule type" value="Genomic_DNA"/>
</dbReference>
<keyword evidence="2" id="KW-0809">Transit peptide</keyword>
<dbReference type="InParanoid" id="A5E1U4"/>
<dbReference type="KEGG" id="lel:PVL30_003067"/>
<dbReference type="Pfam" id="PF00380">
    <property type="entry name" value="Ribosomal_S9"/>
    <property type="match status" value="1"/>
</dbReference>
<accession>A5E1U4</accession>
<evidence type="ECO:0000256" key="3">
    <source>
        <dbReference type="ARBA" id="ARBA00022980"/>
    </source>
</evidence>
<dbReference type="OMA" id="RESAMWA"/>
<dbReference type="NCBIfam" id="NF001099">
    <property type="entry name" value="PRK00132.1"/>
    <property type="match status" value="1"/>
</dbReference>
<keyword evidence="3 7" id="KW-0689">Ribosomal protein</keyword>
<feature type="region of interest" description="Disordered" evidence="8">
    <location>
        <begin position="43"/>
        <end position="91"/>
    </location>
</feature>
<dbReference type="STRING" id="379508.A5E1U4"/>
<dbReference type="OrthoDB" id="10254627at2759"/>
<dbReference type="FunFam" id="3.30.230.10:FF:000001">
    <property type="entry name" value="30S ribosomal protein S9"/>
    <property type="match status" value="1"/>
</dbReference>
<name>A5E1U4_LODEL</name>
<dbReference type="InterPro" id="IPR020574">
    <property type="entry name" value="Ribosomal_uS9_CS"/>
</dbReference>
<dbReference type="InterPro" id="IPR020568">
    <property type="entry name" value="Ribosomal_Su5_D2-typ_SF"/>
</dbReference>
<evidence type="ECO:0000256" key="2">
    <source>
        <dbReference type="ARBA" id="ARBA00022946"/>
    </source>
</evidence>
<evidence type="ECO:0000313" key="10">
    <source>
        <dbReference type="Proteomes" id="UP000001996"/>
    </source>
</evidence>
<proteinExistence type="inferred from homology"/>
<dbReference type="Proteomes" id="UP000001996">
    <property type="component" value="Unassembled WGS sequence"/>
</dbReference>
<dbReference type="InterPro" id="IPR023035">
    <property type="entry name" value="Ribosomal_uS9_bac/plastid"/>
</dbReference>
<dbReference type="AlphaFoldDB" id="A5E1U4"/>
<dbReference type="eggNOG" id="KOG1697">
    <property type="taxonomic scope" value="Eukaryota"/>
</dbReference>
<dbReference type="Gene3D" id="3.30.230.10">
    <property type="match status" value="1"/>
</dbReference>
<dbReference type="InterPro" id="IPR000754">
    <property type="entry name" value="Ribosomal_uS9"/>
</dbReference>
<evidence type="ECO:0000256" key="8">
    <source>
        <dbReference type="SAM" id="MobiDB-lite"/>
    </source>
</evidence>
<evidence type="ECO:0000313" key="9">
    <source>
        <dbReference type="EMBL" id="EDK45402.1"/>
    </source>
</evidence>
<evidence type="ECO:0000256" key="5">
    <source>
        <dbReference type="ARBA" id="ARBA00039318"/>
    </source>
</evidence>
<reference evidence="9 10" key="1">
    <citation type="journal article" date="2009" name="Nature">
        <title>Evolution of pathogenicity and sexual reproduction in eight Candida genomes.</title>
        <authorList>
            <person name="Butler G."/>
            <person name="Rasmussen M.D."/>
            <person name="Lin M.F."/>
            <person name="Santos M.A."/>
            <person name="Sakthikumar S."/>
            <person name="Munro C.A."/>
            <person name="Rheinbay E."/>
            <person name="Grabherr M."/>
            <person name="Forche A."/>
            <person name="Reedy J.L."/>
            <person name="Agrafioti I."/>
            <person name="Arnaud M.B."/>
            <person name="Bates S."/>
            <person name="Brown A.J."/>
            <person name="Brunke S."/>
            <person name="Costanzo M.C."/>
            <person name="Fitzpatrick D.A."/>
            <person name="de Groot P.W."/>
            <person name="Harris D."/>
            <person name="Hoyer L.L."/>
            <person name="Hube B."/>
            <person name="Klis F.M."/>
            <person name="Kodira C."/>
            <person name="Lennard N."/>
            <person name="Logue M.E."/>
            <person name="Martin R."/>
            <person name="Neiman A.M."/>
            <person name="Nikolaou E."/>
            <person name="Quail M.A."/>
            <person name="Quinn J."/>
            <person name="Santos M.C."/>
            <person name="Schmitzberger F.F."/>
            <person name="Sherlock G."/>
            <person name="Shah P."/>
            <person name="Silverstein K.A."/>
            <person name="Skrzypek M.S."/>
            <person name="Soll D."/>
            <person name="Staggs R."/>
            <person name="Stansfield I."/>
            <person name="Stumpf M.P."/>
            <person name="Sudbery P.E."/>
            <person name="Srikantha T."/>
            <person name="Zeng Q."/>
            <person name="Berman J."/>
            <person name="Berriman M."/>
            <person name="Heitman J."/>
            <person name="Gow N.A."/>
            <person name="Lorenz M.C."/>
            <person name="Birren B.W."/>
            <person name="Kellis M."/>
            <person name="Cuomo C.A."/>
        </authorList>
    </citation>
    <scope>NUCLEOTIDE SEQUENCE [LARGE SCALE GENOMIC DNA]</scope>
    <source>
        <strain evidence="10">ATCC 11503 / BCRC 21390 / CBS 2605 / JCM 1781 / NBRC 1676 / NRRL YB-4239</strain>
    </source>
</reference>
<dbReference type="FunCoup" id="A5E1U4">
    <property type="interactions" value="186"/>
</dbReference>
<dbReference type="PANTHER" id="PTHR21569">
    <property type="entry name" value="RIBOSOMAL PROTEIN S9"/>
    <property type="match status" value="1"/>
</dbReference>
<dbReference type="GO" id="GO:0003735">
    <property type="term" value="F:structural constituent of ribosome"/>
    <property type="evidence" value="ECO:0007669"/>
    <property type="project" value="EnsemblFungi"/>
</dbReference>
<evidence type="ECO:0000256" key="1">
    <source>
        <dbReference type="ARBA" id="ARBA00005251"/>
    </source>
</evidence>
<dbReference type="GO" id="GO:0003723">
    <property type="term" value="F:RNA binding"/>
    <property type="evidence" value="ECO:0007669"/>
    <property type="project" value="TreeGrafter"/>
</dbReference>
<protein>
    <recommendedName>
        <fullName evidence="5">Small ribosomal subunit protein uS9m</fullName>
    </recommendedName>
    <alternativeName>
        <fullName evidence="6">37S ribosomal protein S9, mitochondrial</fullName>
    </alternativeName>
</protein>
<evidence type="ECO:0000256" key="7">
    <source>
        <dbReference type="RuleBase" id="RU003815"/>
    </source>
</evidence>
<evidence type="ECO:0000256" key="4">
    <source>
        <dbReference type="ARBA" id="ARBA00023274"/>
    </source>
</evidence>
<comment type="similarity">
    <text evidence="1 7">Belongs to the universal ribosomal protein uS9 family.</text>
</comment>
<keyword evidence="4 7" id="KW-0687">Ribonucleoprotein</keyword>
<dbReference type="PANTHER" id="PTHR21569:SF1">
    <property type="entry name" value="SMALL RIBOSOMAL SUBUNIT PROTEIN US9M"/>
    <property type="match status" value="1"/>
</dbReference>
<dbReference type="GeneID" id="5232709"/>
<dbReference type="VEuPathDB" id="FungiDB:LELG_03581"/>
<organism evidence="9 10">
    <name type="scientific">Lodderomyces elongisporus (strain ATCC 11503 / CBS 2605 / JCM 1781 / NBRC 1676 / NRRL YB-4239)</name>
    <name type="common">Yeast</name>
    <name type="synonym">Saccharomyces elongisporus</name>
    <dbReference type="NCBI Taxonomy" id="379508"/>
    <lineage>
        <taxon>Eukaryota</taxon>
        <taxon>Fungi</taxon>
        <taxon>Dikarya</taxon>
        <taxon>Ascomycota</taxon>
        <taxon>Saccharomycotina</taxon>
        <taxon>Pichiomycetes</taxon>
        <taxon>Debaryomycetaceae</taxon>
        <taxon>Candida/Lodderomyces clade</taxon>
        <taxon>Lodderomyces</taxon>
    </lineage>
</organism>
<dbReference type="SUPFAM" id="SSF54211">
    <property type="entry name" value="Ribosomal protein S5 domain 2-like"/>
    <property type="match status" value="1"/>
</dbReference>
<evidence type="ECO:0000256" key="6">
    <source>
        <dbReference type="ARBA" id="ARBA00042623"/>
    </source>
</evidence>
<sequence>MSSKLLSKLGGLSLTTCRYFSNSRPYLNEIIQDATVVTTTVSTTNTSSSSSSSSILFDQQIPNERKSNRFRQRFNGDRGNNDQASFSNRSRNYNKQVTENLSMSELNQTRIRPTLSTFYGGNPVHETIMNTINSLIRKYEKLPKRVLSDEELRAKKFIGFEVYKERLQSGTRLRPSHYRELVNGLSQLRTIEHELMPLEVIELLGEYYSTSAAKAVEKKKIQQLDQWGRSTTRAKRKNAEATVRMVRGEGQVIVNGINVIEYFPNVYARKNLAYPFQVVDQEGKYNIFATVTGGGYTGQSEAIMYAIAKGLVVFNPLLKSRLSKAGLMTSDTRVVERKKPGKLKARKSPTWVKR</sequence>
<dbReference type="InterPro" id="IPR014721">
    <property type="entry name" value="Ribsml_uS5_D2-typ_fold_subgr"/>
</dbReference>
<dbReference type="PROSITE" id="PS00360">
    <property type="entry name" value="RIBOSOMAL_S9"/>
    <property type="match status" value="1"/>
</dbReference>